<feature type="binding site" evidence="11">
    <location>
        <position position="180"/>
    </location>
    <ligand>
        <name>substrate</name>
    </ligand>
</feature>
<reference evidence="14" key="1">
    <citation type="submission" date="2016-10" db="EMBL/GenBank/DDBJ databases">
        <authorList>
            <person name="Varghese N."/>
            <person name="Submissions S."/>
        </authorList>
    </citation>
    <scope>NUCLEOTIDE SEQUENCE [LARGE SCALE GENOMIC DNA]</scope>
    <source>
        <strain evidence="14">DSM 19891</strain>
    </source>
</reference>
<feature type="binding site" evidence="11">
    <location>
        <position position="175"/>
    </location>
    <ligand>
        <name>FMN</name>
        <dbReference type="ChEBI" id="CHEBI:58210"/>
    </ligand>
</feature>
<feature type="binding site" evidence="11">
    <location>
        <position position="175"/>
    </location>
    <ligand>
        <name>substrate</name>
    </ligand>
</feature>
<evidence type="ECO:0000256" key="1">
    <source>
        <dbReference type="ARBA" id="ARBA00003125"/>
    </source>
</evidence>
<dbReference type="InterPro" id="IPR050074">
    <property type="entry name" value="DHO_dehydrogenase"/>
</dbReference>
<comment type="caution">
    <text evidence="11">Lacks conserved residue(s) required for the propagation of feature annotation.</text>
</comment>
<dbReference type="InterPro" id="IPR005719">
    <property type="entry name" value="Dihydroorotate_DH_2"/>
</dbReference>
<dbReference type="NCBIfam" id="NF003652">
    <property type="entry name" value="PRK05286.2-5"/>
    <property type="match status" value="1"/>
</dbReference>
<dbReference type="EMBL" id="FOYX01000001">
    <property type="protein sequence ID" value="SFR67625.1"/>
    <property type="molecule type" value="Genomic_DNA"/>
</dbReference>
<dbReference type="Proteomes" id="UP000199462">
    <property type="component" value="Unassembled WGS sequence"/>
</dbReference>
<dbReference type="HAMAP" id="MF_00225">
    <property type="entry name" value="DHO_dh_type2"/>
    <property type="match status" value="1"/>
</dbReference>
<dbReference type="InterPro" id="IPR001295">
    <property type="entry name" value="Dihydroorotate_DH_CS"/>
</dbReference>
<feature type="binding site" evidence="11">
    <location>
        <position position="221"/>
    </location>
    <ligand>
        <name>FMN</name>
        <dbReference type="ChEBI" id="CHEBI:58210"/>
    </ligand>
</feature>
<name>A0A1I6ILK7_9FLAO</name>
<dbReference type="PROSITE" id="PS00912">
    <property type="entry name" value="DHODEHASE_2"/>
    <property type="match status" value="1"/>
</dbReference>
<evidence type="ECO:0000256" key="3">
    <source>
        <dbReference type="ARBA" id="ARBA00005161"/>
    </source>
</evidence>
<dbReference type="GO" id="GO:0005886">
    <property type="term" value="C:plasma membrane"/>
    <property type="evidence" value="ECO:0007669"/>
    <property type="project" value="UniProtKB-SubCell"/>
</dbReference>
<dbReference type="GO" id="GO:0005737">
    <property type="term" value="C:cytoplasm"/>
    <property type="evidence" value="ECO:0007669"/>
    <property type="project" value="InterPro"/>
</dbReference>
<dbReference type="AlphaFoldDB" id="A0A1I6ILK7"/>
<keyword evidence="8 11" id="KW-0560">Oxidoreductase</keyword>
<evidence type="ECO:0000313" key="14">
    <source>
        <dbReference type="Proteomes" id="UP000199462"/>
    </source>
</evidence>
<evidence type="ECO:0000256" key="10">
    <source>
        <dbReference type="ARBA" id="ARBA00048639"/>
    </source>
</evidence>
<keyword evidence="11" id="KW-1003">Cell membrane</keyword>
<comment type="pathway">
    <text evidence="3 11">Pyrimidine metabolism; UMP biosynthesis via de novo pathway; orotate from (S)-dihydroorotate (quinone route): step 1/1.</text>
</comment>
<evidence type="ECO:0000256" key="2">
    <source>
        <dbReference type="ARBA" id="ARBA00004370"/>
    </source>
</evidence>
<comment type="function">
    <text evidence="1 11">Catalyzes the conversion of dihydroorotate to orotate with quinone as electron acceptor.</text>
</comment>
<feature type="binding site" evidence="11">
    <location>
        <position position="273"/>
    </location>
    <ligand>
        <name>FMN</name>
        <dbReference type="ChEBI" id="CHEBI:58210"/>
    </ligand>
</feature>
<keyword evidence="7 11" id="KW-0665">Pyrimidine biosynthesis</keyword>
<evidence type="ECO:0000256" key="6">
    <source>
        <dbReference type="ARBA" id="ARBA00022643"/>
    </source>
</evidence>
<dbReference type="InterPro" id="IPR005720">
    <property type="entry name" value="Dihydroorotate_DH_cat"/>
</dbReference>
<evidence type="ECO:0000256" key="8">
    <source>
        <dbReference type="ARBA" id="ARBA00023002"/>
    </source>
</evidence>
<comment type="catalytic activity">
    <reaction evidence="10 11">
        <text>(S)-dihydroorotate + a quinone = orotate + a quinol</text>
        <dbReference type="Rhea" id="RHEA:30187"/>
        <dbReference type="ChEBI" id="CHEBI:24646"/>
        <dbReference type="ChEBI" id="CHEBI:30839"/>
        <dbReference type="ChEBI" id="CHEBI:30864"/>
        <dbReference type="ChEBI" id="CHEBI:132124"/>
        <dbReference type="EC" id="1.3.5.2"/>
    </reaction>
</comment>
<feature type="domain" description="Dihydroorotate dehydrogenase catalytic" evidence="12">
    <location>
        <begin position="49"/>
        <end position="343"/>
    </location>
</feature>
<dbReference type="PANTHER" id="PTHR48109">
    <property type="entry name" value="DIHYDROOROTATE DEHYDROGENASE (QUINONE), MITOCHONDRIAL-RELATED"/>
    <property type="match status" value="1"/>
</dbReference>
<proteinExistence type="inferred from homology"/>
<dbReference type="PANTHER" id="PTHR48109:SF4">
    <property type="entry name" value="DIHYDROOROTATE DEHYDROGENASE (QUINONE), MITOCHONDRIAL"/>
    <property type="match status" value="1"/>
</dbReference>
<dbReference type="CDD" id="cd04738">
    <property type="entry name" value="DHOD_2_like"/>
    <property type="match status" value="1"/>
</dbReference>
<evidence type="ECO:0000256" key="11">
    <source>
        <dbReference type="HAMAP-Rule" id="MF_00225"/>
    </source>
</evidence>
<comment type="cofactor">
    <cofactor evidence="11">
        <name>FMN</name>
        <dbReference type="ChEBI" id="CHEBI:58210"/>
    </cofactor>
    <text evidence="11">Binds 1 FMN per subunit.</text>
</comment>
<evidence type="ECO:0000256" key="9">
    <source>
        <dbReference type="ARBA" id="ARBA00023136"/>
    </source>
</evidence>
<accession>A0A1I6ILK7</accession>
<dbReference type="SUPFAM" id="SSF51395">
    <property type="entry name" value="FMN-linked oxidoreductases"/>
    <property type="match status" value="1"/>
</dbReference>
<dbReference type="GO" id="GO:0044205">
    <property type="term" value="P:'de novo' UMP biosynthetic process"/>
    <property type="evidence" value="ECO:0007669"/>
    <property type="project" value="UniProtKB-UniRule"/>
</dbReference>
<evidence type="ECO:0000256" key="7">
    <source>
        <dbReference type="ARBA" id="ARBA00022975"/>
    </source>
</evidence>
<dbReference type="EC" id="1.3.5.2" evidence="11"/>
<dbReference type="RefSeq" id="WP_091902778.1">
    <property type="nucleotide sequence ID" value="NZ_FOYX01000001.1"/>
</dbReference>
<dbReference type="GO" id="GO:0106430">
    <property type="term" value="F:dihydroorotate dehydrogenase (quinone) activity"/>
    <property type="evidence" value="ECO:0007669"/>
    <property type="project" value="UniProtKB-EC"/>
</dbReference>
<evidence type="ECO:0000259" key="12">
    <source>
        <dbReference type="Pfam" id="PF01180"/>
    </source>
</evidence>
<sequence length="348" mass="38596">MYRLIIRPILFLLDPEKVHHISFSSIKFFSKIGLTSLMKSMFAVEDKRLEKELFGLKFKNPVGLAAGFDKNAVLYNELSDFGFGFVEIGTLTPKPQEGNPKKRLFRLKADKAIINRMGFNNKGVFEAVENLKKEHKVLIGGNIGKNKITPNNEAIKDYLICFDALFDHVDYFVVNVSSPNTPGLRELQDKEPLTALLNELQLENSKLSKRKSTKRKPILLKIAPDLTDSQLLDIIEIVSTTTIDGVIATNTTISRENLKSHALLIEEAGGLSGAPLKDRSTEVIRFLAEKSNKAFPIIGVGGINSAEDAIEKLDAGADLIQLWTGFVYEGPGLVKKINEALLERTAEA</sequence>
<keyword evidence="9 11" id="KW-0472">Membrane</keyword>
<dbReference type="NCBIfam" id="TIGR01036">
    <property type="entry name" value="pyrD_sub2"/>
    <property type="match status" value="1"/>
</dbReference>
<feature type="binding site" evidence="11">
    <location>
        <position position="142"/>
    </location>
    <ligand>
        <name>FMN</name>
        <dbReference type="ChEBI" id="CHEBI:58210"/>
    </ligand>
</feature>
<gene>
    <name evidence="11" type="primary">pyrD</name>
    <name evidence="13" type="ORF">SAMN04488010_1911</name>
</gene>
<feature type="active site" description="Nucleophile" evidence="11">
    <location>
        <position position="178"/>
    </location>
</feature>
<dbReference type="GO" id="GO:0006207">
    <property type="term" value="P:'de novo' pyrimidine nucleobase biosynthetic process"/>
    <property type="evidence" value="ECO:0007669"/>
    <property type="project" value="UniProtKB-UniRule"/>
</dbReference>
<dbReference type="UniPathway" id="UPA00070">
    <property type="reaction ID" value="UER00946"/>
</dbReference>
<keyword evidence="5 11" id="KW-0285">Flavoprotein</keyword>
<feature type="binding site" evidence="11">
    <location>
        <begin position="250"/>
        <end position="251"/>
    </location>
    <ligand>
        <name>substrate</name>
    </ligand>
</feature>
<organism evidence="13 14">
    <name type="scientific">Maribacter stanieri</name>
    <dbReference type="NCBI Taxonomy" id="440514"/>
    <lineage>
        <taxon>Bacteria</taxon>
        <taxon>Pseudomonadati</taxon>
        <taxon>Bacteroidota</taxon>
        <taxon>Flavobacteriia</taxon>
        <taxon>Flavobacteriales</taxon>
        <taxon>Flavobacteriaceae</taxon>
        <taxon>Maribacter</taxon>
    </lineage>
</organism>
<evidence type="ECO:0000256" key="5">
    <source>
        <dbReference type="ARBA" id="ARBA00022630"/>
    </source>
</evidence>
<protein>
    <recommendedName>
        <fullName evidence="11">Dihydroorotate dehydrogenase (quinone)</fullName>
        <ecNumber evidence="11">1.3.5.2</ecNumber>
    </recommendedName>
    <alternativeName>
        <fullName evidence="11">DHOdehase</fullName>
        <shortName evidence="11">DHOD</shortName>
        <shortName evidence="11">DHODase</shortName>
    </alternativeName>
    <alternativeName>
        <fullName evidence="11">Dihydroorotate oxidase</fullName>
    </alternativeName>
</protein>
<feature type="binding site" evidence="11">
    <location>
        <begin position="66"/>
        <end position="70"/>
    </location>
    <ligand>
        <name>FMN</name>
        <dbReference type="ChEBI" id="CHEBI:58210"/>
    </ligand>
</feature>
<comment type="subcellular location">
    <subcellularLocation>
        <location evidence="11">Cell membrane</location>
        <topology evidence="11">Peripheral membrane protein</topology>
    </subcellularLocation>
    <subcellularLocation>
        <location evidence="2">Membrane</location>
    </subcellularLocation>
</comment>
<dbReference type="NCBIfam" id="NF003645">
    <property type="entry name" value="PRK05286.1-2"/>
    <property type="match status" value="1"/>
</dbReference>
<dbReference type="InterPro" id="IPR013785">
    <property type="entry name" value="Aldolase_TIM"/>
</dbReference>
<dbReference type="InterPro" id="IPR012135">
    <property type="entry name" value="Dihydroorotate_DH_1_2"/>
</dbReference>
<keyword evidence="14" id="KW-1185">Reference proteome</keyword>
<evidence type="ECO:0000256" key="4">
    <source>
        <dbReference type="ARBA" id="ARBA00005359"/>
    </source>
</evidence>
<feature type="binding site" evidence="11">
    <location>
        <position position="302"/>
    </location>
    <ligand>
        <name>FMN</name>
        <dbReference type="ChEBI" id="CHEBI:58210"/>
    </ligand>
</feature>
<feature type="binding site" evidence="11">
    <location>
        <position position="70"/>
    </location>
    <ligand>
        <name>substrate</name>
    </ligand>
</feature>
<feature type="binding site" evidence="11">
    <location>
        <begin position="115"/>
        <end position="119"/>
    </location>
    <ligand>
        <name>substrate</name>
    </ligand>
</feature>
<feature type="binding site" evidence="11">
    <location>
        <position position="249"/>
    </location>
    <ligand>
        <name>FMN</name>
        <dbReference type="ChEBI" id="CHEBI:58210"/>
    </ligand>
</feature>
<feature type="binding site" evidence="11">
    <location>
        <position position="90"/>
    </location>
    <ligand>
        <name>FMN</name>
        <dbReference type="ChEBI" id="CHEBI:58210"/>
    </ligand>
</feature>
<comment type="subunit">
    <text evidence="11">Monomer.</text>
</comment>
<dbReference type="STRING" id="440514.SAMN04488010_1911"/>
<keyword evidence="6 11" id="KW-0288">FMN</keyword>
<dbReference type="PIRSF" id="PIRSF000164">
    <property type="entry name" value="DHO_oxidase"/>
    <property type="match status" value="1"/>
</dbReference>
<evidence type="ECO:0000313" key="13">
    <source>
        <dbReference type="EMBL" id="SFR67625.1"/>
    </source>
</evidence>
<dbReference type="Pfam" id="PF01180">
    <property type="entry name" value="DHO_dh"/>
    <property type="match status" value="1"/>
</dbReference>
<comment type="similarity">
    <text evidence="4 11">Belongs to the dihydroorotate dehydrogenase family. Type 2 subfamily.</text>
</comment>
<dbReference type="Gene3D" id="3.20.20.70">
    <property type="entry name" value="Aldolase class I"/>
    <property type="match status" value="1"/>
</dbReference>